<reference evidence="1" key="1">
    <citation type="submission" date="2014-09" db="EMBL/GenBank/DDBJ databases">
        <authorList>
            <person name="Magalhaes I.L.F."/>
            <person name="Oliveira U."/>
            <person name="Santos F.R."/>
            <person name="Vidigal T.H.D.A."/>
            <person name="Brescovit A.D."/>
            <person name="Santos A.J."/>
        </authorList>
    </citation>
    <scope>NUCLEOTIDE SEQUENCE</scope>
    <source>
        <tissue evidence="1">Shoot tissue taken approximately 20 cm above the soil surface</tissue>
    </source>
</reference>
<reference evidence="1" key="2">
    <citation type="journal article" date="2015" name="Data Brief">
        <title>Shoot transcriptome of the giant reed, Arundo donax.</title>
        <authorList>
            <person name="Barrero R.A."/>
            <person name="Guerrero F.D."/>
            <person name="Moolhuijzen P."/>
            <person name="Goolsby J.A."/>
            <person name="Tidwell J."/>
            <person name="Bellgard S.E."/>
            <person name="Bellgard M.I."/>
        </authorList>
    </citation>
    <scope>NUCLEOTIDE SEQUENCE</scope>
    <source>
        <tissue evidence="1">Shoot tissue taken approximately 20 cm above the soil surface</tissue>
    </source>
</reference>
<proteinExistence type="predicted"/>
<name>A0A0A9GU59_ARUDO</name>
<sequence length="51" mass="5854">MFVEAQGINIASNKHTMASKSCCHSKRGKLSMFRLKSKAIYSDSKLYDFFF</sequence>
<accession>A0A0A9GU59</accession>
<dbReference type="AlphaFoldDB" id="A0A0A9GU59"/>
<organism evidence="1">
    <name type="scientific">Arundo donax</name>
    <name type="common">Giant reed</name>
    <name type="synonym">Donax arundinaceus</name>
    <dbReference type="NCBI Taxonomy" id="35708"/>
    <lineage>
        <taxon>Eukaryota</taxon>
        <taxon>Viridiplantae</taxon>
        <taxon>Streptophyta</taxon>
        <taxon>Embryophyta</taxon>
        <taxon>Tracheophyta</taxon>
        <taxon>Spermatophyta</taxon>
        <taxon>Magnoliopsida</taxon>
        <taxon>Liliopsida</taxon>
        <taxon>Poales</taxon>
        <taxon>Poaceae</taxon>
        <taxon>PACMAD clade</taxon>
        <taxon>Arundinoideae</taxon>
        <taxon>Arundineae</taxon>
        <taxon>Arundo</taxon>
    </lineage>
</organism>
<dbReference type="EMBL" id="GBRH01169814">
    <property type="protein sequence ID" value="JAE28082.1"/>
    <property type="molecule type" value="Transcribed_RNA"/>
</dbReference>
<protein>
    <submittedName>
        <fullName evidence="1">Uncharacterized protein</fullName>
    </submittedName>
</protein>
<evidence type="ECO:0000313" key="1">
    <source>
        <dbReference type="EMBL" id="JAE28082.1"/>
    </source>
</evidence>